<feature type="transmembrane region" description="Helical" evidence="1">
    <location>
        <begin position="44"/>
        <end position="62"/>
    </location>
</feature>
<keyword evidence="1" id="KW-1133">Transmembrane helix</keyword>
<reference evidence="2" key="2">
    <citation type="submission" date="2023-03" db="EMBL/GenBank/DDBJ databases">
        <authorList>
            <person name="Inwood S.N."/>
            <person name="Skelly J.G."/>
            <person name="Guhlin J."/>
            <person name="Harrop T.W.R."/>
            <person name="Goldson S.G."/>
            <person name="Dearden P.K."/>
        </authorList>
    </citation>
    <scope>NUCLEOTIDE SEQUENCE</scope>
    <source>
        <strain evidence="2">Lincoln</strain>
        <tissue evidence="2">Whole body</tissue>
    </source>
</reference>
<keyword evidence="1" id="KW-0812">Transmembrane</keyword>
<evidence type="ECO:0000313" key="3">
    <source>
        <dbReference type="Proteomes" id="UP001168972"/>
    </source>
</evidence>
<dbReference type="Proteomes" id="UP001168972">
    <property type="component" value="Unassembled WGS sequence"/>
</dbReference>
<keyword evidence="1" id="KW-0472">Membrane</keyword>
<evidence type="ECO:0000256" key="1">
    <source>
        <dbReference type="SAM" id="Phobius"/>
    </source>
</evidence>
<dbReference type="EMBL" id="JAQQBR010001834">
    <property type="protein sequence ID" value="KAK0161780.1"/>
    <property type="molecule type" value="Genomic_DNA"/>
</dbReference>
<comment type="caution">
    <text evidence="2">The sequence shown here is derived from an EMBL/GenBank/DDBJ whole genome shotgun (WGS) entry which is preliminary data.</text>
</comment>
<keyword evidence="3" id="KW-1185">Reference proteome</keyword>
<sequence>MIPCGRCSKSRLIGDKNKQSLLNSQIFCALCDSWAPSGIIGNRLYVIILGIVGTAITTFDVIRIMNYKLPTKHSFHPTISDIVPLTIERDLKLMTSVIVIEHYTLITIGAMTEYPILHIPWLVMQLCVITVEIVAFFISIIANGLHVHRAEIFQAIMTIFHLLQVFCLCIHQFQQSWV</sequence>
<gene>
    <name evidence="2" type="ORF">PV327_008194</name>
</gene>
<reference evidence="2" key="1">
    <citation type="journal article" date="2023" name="bioRxiv">
        <title>Scaffold-level genome assemblies of two parasitoid biocontrol wasps reveal the parthenogenesis mechanism and an associated novel virus.</title>
        <authorList>
            <person name="Inwood S."/>
            <person name="Skelly J."/>
            <person name="Guhlin J."/>
            <person name="Harrop T."/>
            <person name="Goldson S."/>
            <person name="Dearden P."/>
        </authorList>
    </citation>
    <scope>NUCLEOTIDE SEQUENCE</scope>
    <source>
        <strain evidence="2">Lincoln</strain>
        <tissue evidence="2">Whole body</tissue>
    </source>
</reference>
<feature type="transmembrane region" description="Helical" evidence="1">
    <location>
        <begin position="118"/>
        <end position="140"/>
    </location>
</feature>
<proteinExistence type="predicted"/>
<protein>
    <submittedName>
        <fullName evidence="2">Uncharacterized protein</fullName>
    </submittedName>
</protein>
<organism evidence="2 3">
    <name type="scientific">Microctonus hyperodae</name>
    <name type="common">Parasitoid wasp</name>
    <dbReference type="NCBI Taxonomy" id="165561"/>
    <lineage>
        <taxon>Eukaryota</taxon>
        <taxon>Metazoa</taxon>
        <taxon>Ecdysozoa</taxon>
        <taxon>Arthropoda</taxon>
        <taxon>Hexapoda</taxon>
        <taxon>Insecta</taxon>
        <taxon>Pterygota</taxon>
        <taxon>Neoptera</taxon>
        <taxon>Endopterygota</taxon>
        <taxon>Hymenoptera</taxon>
        <taxon>Apocrita</taxon>
        <taxon>Ichneumonoidea</taxon>
        <taxon>Braconidae</taxon>
        <taxon>Euphorinae</taxon>
        <taxon>Microctonus</taxon>
    </lineage>
</organism>
<name>A0AA39F2L4_MICHY</name>
<dbReference type="AlphaFoldDB" id="A0AA39F2L4"/>
<feature type="transmembrane region" description="Helical" evidence="1">
    <location>
        <begin position="152"/>
        <end position="173"/>
    </location>
</feature>
<accession>A0AA39F2L4</accession>
<evidence type="ECO:0000313" key="2">
    <source>
        <dbReference type="EMBL" id="KAK0161780.1"/>
    </source>
</evidence>